<name>A0A0B6Y838_9EUPU</name>
<evidence type="ECO:0000313" key="1">
    <source>
        <dbReference type="EMBL" id="CEK52303.1"/>
    </source>
</evidence>
<sequence length="77" mass="8777">INYRVKGLNAGAKNKNCASYKEFIKKLTDQDLASSPIEMSWPQICLANKKRINMIFTGDITIRCGNQPFHLQHALRL</sequence>
<dbReference type="AlphaFoldDB" id="A0A0B6Y838"/>
<organism evidence="1">
    <name type="scientific">Arion vulgaris</name>
    <dbReference type="NCBI Taxonomy" id="1028688"/>
    <lineage>
        <taxon>Eukaryota</taxon>
        <taxon>Metazoa</taxon>
        <taxon>Spiralia</taxon>
        <taxon>Lophotrochozoa</taxon>
        <taxon>Mollusca</taxon>
        <taxon>Gastropoda</taxon>
        <taxon>Heterobranchia</taxon>
        <taxon>Euthyneura</taxon>
        <taxon>Panpulmonata</taxon>
        <taxon>Eupulmonata</taxon>
        <taxon>Stylommatophora</taxon>
        <taxon>Helicina</taxon>
        <taxon>Arionoidea</taxon>
        <taxon>Arionidae</taxon>
        <taxon>Arion</taxon>
    </lineage>
</organism>
<accession>A0A0B6Y838</accession>
<reference evidence="1" key="1">
    <citation type="submission" date="2014-12" db="EMBL/GenBank/DDBJ databases">
        <title>Insight into the proteome of Arion vulgaris.</title>
        <authorList>
            <person name="Aradska J."/>
            <person name="Bulat T."/>
            <person name="Smidak R."/>
            <person name="Sarate P."/>
            <person name="Gangsoo J."/>
            <person name="Sialana F."/>
            <person name="Bilban M."/>
            <person name="Lubec G."/>
        </authorList>
    </citation>
    <scope>NUCLEOTIDE SEQUENCE</scope>
    <source>
        <tissue evidence="1">Skin</tissue>
    </source>
</reference>
<dbReference type="EMBL" id="HACG01005438">
    <property type="protein sequence ID" value="CEK52303.1"/>
    <property type="molecule type" value="Transcribed_RNA"/>
</dbReference>
<protein>
    <submittedName>
        <fullName evidence="1">Uncharacterized protein</fullName>
    </submittedName>
</protein>
<feature type="non-terminal residue" evidence="1">
    <location>
        <position position="1"/>
    </location>
</feature>
<gene>
    <name evidence="1" type="primary">ORF16252</name>
</gene>
<proteinExistence type="predicted"/>